<dbReference type="SMART" id="SM00225">
    <property type="entry name" value="BTB"/>
    <property type="match status" value="2"/>
</dbReference>
<dbReference type="Gene3D" id="3.30.710.10">
    <property type="entry name" value="Potassium Channel Kv1.1, Chain A"/>
    <property type="match status" value="2"/>
</dbReference>
<dbReference type="SUPFAM" id="SSF117281">
    <property type="entry name" value="Kelch motif"/>
    <property type="match status" value="1"/>
</dbReference>
<sequence length="783" mass="89575">MSRMSHSSSLKSHKLFLSNEKPTTSTSNTHHNSSEFNFGDNVNQWKKYLEVDEFVGARRSKHTCVAYKDAIYCFGGDNGKTMLNDLIRFDVKDKSWGRAFSSGQPPAPRYHHSACVYEKSMYIFGGYTGDIFSNSNLTNKNDLFEYKFQNGQWVERKYVSGKHPAARSAHGSAVYNGYLWIYAGYDGNVRLNDMWRIPLNGQPLEWEEIEQRGDVPPTCCNFPVAVARGCMYVFSGQSGLQITNTLFEFNFEERCWRRISHNFGISPNTIPSRRYGHTMVSHDRFLYVFGGAADSTLPNDLYSFDLDSQVWNLVIPSADSTCPSGRLFHAAAVINDSMYIFGGTIESGGMNIRSGDIYRFQFSSYPKCTLSEDFQKFLHSKQFCDIVFIVGTDEIKIPAHIAIIAARSQFLKAKIKAAKESRDQHFEKLFGTEMPQFSAEMPQLEVRLPNIQPDAFEMVLSYIYTDIIDFKDPFNKKIVSLMMQVYLLSLEFNIPRLEHLCMQYLEFKIAKTNVLEALYNADKMNLQLIKDYCLNFITKEDNFYDIVMSSDFAALEKHLIVESIRKKLNPSKQSSDMKYDKSIGTTLESDMAVFLKSTGKEFCDITLVLDSHQIPSHKSILAARCAYFQAMFRSFNPIDNTVKIQIGDVKPSLESFNSLLRFIYYGETKMPAEDSLYLFQAPCFYGFTNNRLQAFCKHNLENNINYENVLQILEASDKMNVSDIKNYALRMVVHDFALVAKLPKMRQLSRELLLDIINSMAEVIGEVKISQDLMSSISIHSDI</sequence>
<dbReference type="FunFam" id="3.30.710.10:FF:000139">
    <property type="entry name" value="Leucine-zipper transcriptional regulator 1"/>
    <property type="match status" value="1"/>
</dbReference>
<dbReference type="Pfam" id="PF00651">
    <property type="entry name" value="BTB"/>
    <property type="match status" value="2"/>
</dbReference>
<gene>
    <name evidence="4" type="ORF">PVAND_008749</name>
</gene>
<keyword evidence="1" id="KW-0880">Kelch repeat</keyword>
<dbReference type="InterPro" id="IPR015915">
    <property type="entry name" value="Kelch-typ_b-propeller"/>
</dbReference>
<name>A0A9J6CC07_POLVA</name>
<evidence type="ECO:0000313" key="4">
    <source>
        <dbReference type="EMBL" id="KAG5679158.1"/>
    </source>
</evidence>
<dbReference type="Gene3D" id="2.120.10.80">
    <property type="entry name" value="Kelch-type beta propeller"/>
    <property type="match status" value="2"/>
</dbReference>
<dbReference type="PROSITE" id="PS50097">
    <property type="entry name" value="BTB"/>
    <property type="match status" value="2"/>
</dbReference>
<accession>A0A9J6CC07</accession>
<evidence type="ECO:0000256" key="2">
    <source>
        <dbReference type="ARBA" id="ARBA00022737"/>
    </source>
</evidence>
<dbReference type="AlphaFoldDB" id="A0A9J6CC07"/>
<dbReference type="GO" id="GO:0005794">
    <property type="term" value="C:Golgi apparatus"/>
    <property type="evidence" value="ECO:0007669"/>
    <property type="project" value="TreeGrafter"/>
</dbReference>
<dbReference type="InterPro" id="IPR051568">
    <property type="entry name" value="LZTR1/Attractin"/>
</dbReference>
<dbReference type="PANTHER" id="PTHR46376:SF1">
    <property type="entry name" value="LEUCINE-ZIPPER-LIKE TRANSCRIPTIONAL REGULATOR 1"/>
    <property type="match status" value="1"/>
</dbReference>
<dbReference type="EMBL" id="JADBJN010000002">
    <property type="protein sequence ID" value="KAG5679158.1"/>
    <property type="molecule type" value="Genomic_DNA"/>
</dbReference>
<protein>
    <recommendedName>
        <fullName evidence="3">BTB domain-containing protein</fullName>
    </recommendedName>
</protein>
<evidence type="ECO:0000313" key="5">
    <source>
        <dbReference type="Proteomes" id="UP001107558"/>
    </source>
</evidence>
<keyword evidence="2" id="KW-0677">Repeat</keyword>
<feature type="domain" description="BTB" evidence="3">
    <location>
        <begin position="603"/>
        <end position="672"/>
    </location>
</feature>
<dbReference type="SUPFAM" id="SSF54695">
    <property type="entry name" value="POZ domain"/>
    <property type="match status" value="2"/>
</dbReference>
<comment type="caution">
    <text evidence="4">The sequence shown here is derived from an EMBL/GenBank/DDBJ whole genome shotgun (WGS) entry which is preliminary data.</text>
</comment>
<dbReference type="FunFam" id="2.120.10.80:FF:000090">
    <property type="entry name" value="Leucine-zipper transcriptional regulator 1"/>
    <property type="match status" value="1"/>
</dbReference>
<dbReference type="InterPro" id="IPR011333">
    <property type="entry name" value="SKP1/BTB/POZ_sf"/>
</dbReference>
<dbReference type="InterPro" id="IPR000210">
    <property type="entry name" value="BTB/POZ_dom"/>
</dbReference>
<dbReference type="Pfam" id="PF24681">
    <property type="entry name" value="Kelch_KLHDC2_KLHL20_DRC7"/>
    <property type="match status" value="2"/>
</dbReference>
<dbReference type="Proteomes" id="UP001107558">
    <property type="component" value="Chromosome 2"/>
</dbReference>
<organism evidence="4 5">
    <name type="scientific">Polypedilum vanderplanki</name>
    <name type="common">Sleeping chironomid midge</name>
    <dbReference type="NCBI Taxonomy" id="319348"/>
    <lineage>
        <taxon>Eukaryota</taxon>
        <taxon>Metazoa</taxon>
        <taxon>Ecdysozoa</taxon>
        <taxon>Arthropoda</taxon>
        <taxon>Hexapoda</taxon>
        <taxon>Insecta</taxon>
        <taxon>Pterygota</taxon>
        <taxon>Neoptera</taxon>
        <taxon>Endopterygota</taxon>
        <taxon>Diptera</taxon>
        <taxon>Nematocera</taxon>
        <taxon>Chironomoidea</taxon>
        <taxon>Chironomidae</taxon>
        <taxon>Chironominae</taxon>
        <taxon>Polypedilum</taxon>
        <taxon>Polypedilum</taxon>
    </lineage>
</organism>
<feature type="domain" description="BTB" evidence="3">
    <location>
        <begin position="384"/>
        <end position="472"/>
    </location>
</feature>
<dbReference type="OrthoDB" id="10250130at2759"/>
<reference evidence="4" key="1">
    <citation type="submission" date="2021-03" db="EMBL/GenBank/DDBJ databases">
        <title>Chromosome level genome of the anhydrobiotic midge Polypedilum vanderplanki.</title>
        <authorList>
            <person name="Yoshida Y."/>
            <person name="Kikawada T."/>
            <person name="Gusev O."/>
        </authorList>
    </citation>
    <scope>NUCLEOTIDE SEQUENCE</scope>
    <source>
        <strain evidence="4">NIAS01</strain>
        <tissue evidence="4">Whole body or cell culture</tissue>
    </source>
</reference>
<dbReference type="PANTHER" id="PTHR46376">
    <property type="entry name" value="LEUCINE-ZIPPER-LIKE TRANSCRIPTIONAL REGULATOR 1"/>
    <property type="match status" value="1"/>
</dbReference>
<evidence type="ECO:0000259" key="3">
    <source>
        <dbReference type="PROSITE" id="PS50097"/>
    </source>
</evidence>
<dbReference type="CDD" id="cd18506">
    <property type="entry name" value="BACK2_LZTR1"/>
    <property type="match status" value="1"/>
</dbReference>
<proteinExistence type="predicted"/>
<keyword evidence="5" id="KW-1185">Reference proteome</keyword>
<evidence type="ECO:0000256" key="1">
    <source>
        <dbReference type="ARBA" id="ARBA00022441"/>
    </source>
</evidence>